<evidence type="ECO:0000256" key="2">
    <source>
        <dbReference type="SAM" id="Phobius"/>
    </source>
</evidence>
<sequence length="71" mass="7669">MKPRNRSRTPERRPGDQRRTFTVLARFTAGVIAVSTVAGGARTLSGLHPTSGCPGLEPLELLDERVESTPP</sequence>
<proteinExistence type="predicted"/>
<reference evidence="3 4" key="1">
    <citation type="submission" date="2019-09" db="EMBL/GenBank/DDBJ databases">
        <title>Screening of Novel Bioactive Compounds from Soil-Associated.</title>
        <authorList>
            <person name="Gong X."/>
        </authorList>
    </citation>
    <scope>NUCLEOTIDE SEQUENCE [LARGE SCALE GENOMIC DNA]</scope>
    <source>
        <strain evidence="3 4">Gxj-6</strain>
    </source>
</reference>
<feature type="transmembrane region" description="Helical" evidence="2">
    <location>
        <begin position="21"/>
        <end position="41"/>
    </location>
</feature>
<evidence type="ECO:0000313" key="4">
    <source>
        <dbReference type="Proteomes" id="UP000327011"/>
    </source>
</evidence>
<dbReference type="Proteomes" id="UP000327011">
    <property type="component" value="Unassembled WGS sequence"/>
</dbReference>
<keyword evidence="2" id="KW-1133">Transmembrane helix</keyword>
<accession>A0A5J5JUN8</accession>
<feature type="region of interest" description="Disordered" evidence="1">
    <location>
        <begin position="45"/>
        <end position="71"/>
    </location>
</feature>
<keyword evidence="2" id="KW-0812">Transmembrane</keyword>
<evidence type="ECO:0000256" key="1">
    <source>
        <dbReference type="SAM" id="MobiDB-lite"/>
    </source>
</evidence>
<name>A0A5J5JUN8_9ACTN</name>
<organism evidence="3 4">
    <name type="scientific">Microbispora cellulosiformans</name>
    <dbReference type="NCBI Taxonomy" id="2614688"/>
    <lineage>
        <taxon>Bacteria</taxon>
        <taxon>Bacillati</taxon>
        <taxon>Actinomycetota</taxon>
        <taxon>Actinomycetes</taxon>
        <taxon>Streptosporangiales</taxon>
        <taxon>Streptosporangiaceae</taxon>
        <taxon>Microbispora</taxon>
    </lineage>
</organism>
<feature type="compositionally biased region" description="Basic and acidic residues" evidence="1">
    <location>
        <begin position="62"/>
        <end position="71"/>
    </location>
</feature>
<dbReference type="RefSeq" id="WP_150939712.1">
    <property type="nucleotide sequence ID" value="NZ_VYTZ01000019.1"/>
</dbReference>
<dbReference type="AlphaFoldDB" id="A0A5J5JUN8"/>
<gene>
    <name evidence="3" type="ORF">F5972_33805</name>
</gene>
<comment type="caution">
    <text evidence="3">The sequence shown here is derived from an EMBL/GenBank/DDBJ whole genome shotgun (WGS) entry which is preliminary data.</text>
</comment>
<dbReference type="EMBL" id="VYTZ01000019">
    <property type="protein sequence ID" value="KAA9373938.1"/>
    <property type="molecule type" value="Genomic_DNA"/>
</dbReference>
<evidence type="ECO:0000313" key="3">
    <source>
        <dbReference type="EMBL" id="KAA9373938.1"/>
    </source>
</evidence>
<keyword evidence="2" id="KW-0472">Membrane</keyword>
<protein>
    <submittedName>
        <fullName evidence="3">Uncharacterized protein</fullName>
    </submittedName>
</protein>
<keyword evidence="4" id="KW-1185">Reference proteome</keyword>